<dbReference type="OrthoDB" id="4327074at2759"/>
<accession>A0A8K0D1Q4</accession>
<evidence type="ECO:0000313" key="2">
    <source>
        <dbReference type="Proteomes" id="UP000801492"/>
    </source>
</evidence>
<sequence length="501" mass="56143">MICSPKSPCENEVSLVNILEYDILSVSNFDISSQTTLTRYVKKCKDCKIDWDHASMEDVPRLNPYCDNRRIFSDQQETTLCDYLQTCAKLHHGLPPKAARSVAYELAATNNIEVPDSWSTNKMAGEEWLTAFLKRNKNISIRSAESTSISRAMGFNKPHNYIITVQSSIKVLATTGQKEVGQVTSTERGTLITMCGTINALGNSIPSVLIFPRVHYKDFVIKGAPHGTLGAASPSGWMSTEVFAKSWLFHHLGKRVTIYDIPEILGQVYSLAFSSSNIISAFQKTGLYPFNRYVFDDSEFLASSVIDIAPNETTATSLTSVITSTSLDAPSSVALTNNCYERAVTPPHQFIPPHVIHPYTNVKRNYDMRKVIENAKIAKKMKQSVKRNLSKPTKERKVDFSYTSSDFASVSELPEFGNSDNDMPIESEEAKTCEELKINGLVLVRFATKKQLKYYVGQLKEILQDELIVIFLRRKKDKFVYPAVENVVTADKDDIVPTCFS</sequence>
<dbReference type="Proteomes" id="UP000801492">
    <property type="component" value="Unassembled WGS sequence"/>
</dbReference>
<gene>
    <name evidence="1" type="ORF">ILUMI_10794</name>
</gene>
<name>A0A8K0D1Q4_IGNLU</name>
<comment type="caution">
    <text evidence="1">The sequence shown here is derived from an EMBL/GenBank/DDBJ whole genome shotgun (WGS) entry which is preliminary data.</text>
</comment>
<reference evidence="1" key="1">
    <citation type="submission" date="2019-08" db="EMBL/GenBank/DDBJ databases">
        <title>The genome of the North American firefly Photinus pyralis.</title>
        <authorList>
            <consortium name="Photinus pyralis genome working group"/>
            <person name="Fallon T.R."/>
            <person name="Sander Lower S.E."/>
            <person name="Weng J.-K."/>
        </authorList>
    </citation>
    <scope>NUCLEOTIDE SEQUENCE</scope>
    <source>
        <strain evidence="1">TRF0915ILg1</strain>
        <tissue evidence="1">Whole body</tissue>
    </source>
</reference>
<proteinExistence type="predicted"/>
<dbReference type="EMBL" id="VTPC01005980">
    <property type="protein sequence ID" value="KAF2895382.1"/>
    <property type="molecule type" value="Genomic_DNA"/>
</dbReference>
<dbReference type="AlphaFoldDB" id="A0A8K0D1Q4"/>
<evidence type="ECO:0000313" key="1">
    <source>
        <dbReference type="EMBL" id="KAF2895382.1"/>
    </source>
</evidence>
<organism evidence="1 2">
    <name type="scientific">Ignelater luminosus</name>
    <name type="common">Cucubano</name>
    <name type="synonym">Pyrophorus luminosus</name>
    <dbReference type="NCBI Taxonomy" id="2038154"/>
    <lineage>
        <taxon>Eukaryota</taxon>
        <taxon>Metazoa</taxon>
        <taxon>Ecdysozoa</taxon>
        <taxon>Arthropoda</taxon>
        <taxon>Hexapoda</taxon>
        <taxon>Insecta</taxon>
        <taxon>Pterygota</taxon>
        <taxon>Neoptera</taxon>
        <taxon>Endopterygota</taxon>
        <taxon>Coleoptera</taxon>
        <taxon>Polyphaga</taxon>
        <taxon>Elateriformia</taxon>
        <taxon>Elateroidea</taxon>
        <taxon>Elateridae</taxon>
        <taxon>Agrypninae</taxon>
        <taxon>Pyrophorini</taxon>
        <taxon>Ignelater</taxon>
    </lineage>
</organism>
<protein>
    <recommendedName>
        <fullName evidence="3">HTH CENPB-type domain-containing protein</fullName>
    </recommendedName>
</protein>
<evidence type="ECO:0008006" key="3">
    <source>
        <dbReference type="Google" id="ProtNLM"/>
    </source>
</evidence>
<keyword evidence="2" id="KW-1185">Reference proteome</keyword>